<feature type="domain" description="TraD/TraG TraM recognition site" evidence="2">
    <location>
        <begin position="299"/>
        <end position="377"/>
    </location>
</feature>
<name>A0A5K8A711_9BACT</name>
<protein>
    <submittedName>
        <fullName evidence="4">Conjugal transfer protein TraG</fullName>
    </submittedName>
</protein>
<dbReference type="Gene3D" id="3.40.50.300">
    <property type="entry name" value="P-loop containing nucleotide triphosphate hydrolases"/>
    <property type="match status" value="2"/>
</dbReference>
<dbReference type="SUPFAM" id="SSF52540">
    <property type="entry name" value="P-loop containing nucleoside triphosphate hydrolases"/>
    <property type="match status" value="1"/>
</dbReference>
<evidence type="ECO:0000256" key="1">
    <source>
        <dbReference type="SAM" id="Phobius"/>
    </source>
</evidence>
<dbReference type="EMBL" id="AP021879">
    <property type="protein sequence ID" value="BBO88154.1"/>
    <property type="molecule type" value="Genomic_DNA"/>
</dbReference>
<dbReference type="InterPro" id="IPR032689">
    <property type="entry name" value="TraG-D_C"/>
</dbReference>
<dbReference type="PANTHER" id="PTHR30121">
    <property type="entry name" value="UNCHARACTERIZED PROTEIN YJGR-RELATED"/>
    <property type="match status" value="1"/>
</dbReference>
<keyword evidence="1" id="KW-1133">Transmembrane helix</keyword>
<dbReference type="InterPro" id="IPR051162">
    <property type="entry name" value="T4SS_component"/>
</dbReference>
<dbReference type="Proteomes" id="UP000422108">
    <property type="component" value="Chromosome"/>
</dbReference>
<proteinExistence type="predicted"/>
<accession>A0A5K8A711</accession>
<feature type="transmembrane region" description="Helical" evidence="1">
    <location>
        <begin position="136"/>
        <end position="155"/>
    </location>
</feature>
<sequence>MALGRKRKTHTLIGKGIVLGDPRNRIRNIWLKDAERKGHLFCFGTTRIGKTKLAESMICQDIEKGYSVMLVDPKGDIALFSKIAQAAFAAGRQEELCLITPVYPDSSASIDPLAYYYMPEEIVSHVVSGIKAKEEFFVNVAYETTLVIVLSLIIFQRIGRSNAARINFDEIKKRCSYSGLEKLKESLSDVTGNDADEVRAALLQLLESPADYFAKISSSLRTVLTSLSTGSVGRIIGKANANRFIKRLEEGKRVILVIQTGSLLTRRTSHIVARVMISMLQSFAGRRFASGKTVDPLLSLYLDEFSNIAYFDIADLFNKAGGAGIWIHAFSQSVADLDAEIGRDHARKILDNTNTKVFMRVNDPQTARYISEYSGTVKRFSPILQLGGGIMIRETEEQAVLTEDAMNLGLQDFFMFGLSGAYKGKTVAVKPPVLEVIYPDIKTAAN</sequence>
<dbReference type="PANTHER" id="PTHR30121:SF6">
    <property type="entry name" value="SLR6007 PROTEIN"/>
    <property type="match status" value="1"/>
</dbReference>
<organism evidence="4 5">
    <name type="scientific">Desulfosarcina ovata subsp. ovata</name>
    <dbReference type="NCBI Taxonomy" id="2752305"/>
    <lineage>
        <taxon>Bacteria</taxon>
        <taxon>Pseudomonadati</taxon>
        <taxon>Thermodesulfobacteriota</taxon>
        <taxon>Desulfobacteria</taxon>
        <taxon>Desulfobacterales</taxon>
        <taxon>Desulfosarcinaceae</taxon>
        <taxon>Desulfosarcina</taxon>
    </lineage>
</organism>
<dbReference type="RefSeq" id="WP_155308971.1">
    <property type="nucleotide sequence ID" value="NZ_AP021879.1"/>
</dbReference>
<dbReference type="EMBL" id="AP021879">
    <property type="protein sequence ID" value="BBO87522.1"/>
    <property type="molecule type" value="Genomic_DNA"/>
</dbReference>
<evidence type="ECO:0000313" key="4">
    <source>
        <dbReference type="EMBL" id="BBO88154.1"/>
    </source>
</evidence>
<dbReference type="CDD" id="cd01127">
    <property type="entry name" value="TrwB_TraG_TraD_VirD4"/>
    <property type="match status" value="1"/>
</dbReference>
<gene>
    <name evidence="3" type="ORF">DSCOOX_07020</name>
    <name evidence="4" type="ORF">DSCOOX_13340</name>
</gene>
<dbReference type="AlphaFoldDB" id="A0A5K8A711"/>
<dbReference type="InterPro" id="IPR027417">
    <property type="entry name" value="P-loop_NTPase"/>
</dbReference>
<reference evidence="4 5" key="1">
    <citation type="submission" date="2019-11" db="EMBL/GenBank/DDBJ databases">
        <title>Comparative genomics of hydrocarbon-degrading Desulfosarcina strains.</title>
        <authorList>
            <person name="Watanabe M."/>
            <person name="Kojima H."/>
            <person name="Fukui M."/>
        </authorList>
    </citation>
    <scope>NUCLEOTIDE SEQUENCE [LARGE SCALE GENOMIC DNA]</scope>
    <source>
        <strain evidence="4">OXyS1</strain>
        <strain evidence="5">oXyS1</strain>
    </source>
</reference>
<keyword evidence="5" id="KW-1185">Reference proteome</keyword>
<dbReference type="Pfam" id="PF12696">
    <property type="entry name" value="TraG-D_C"/>
    <property type="match status" value="1"/>
</dbReference>
<keyword evidence="1" id="KW-0812">Transmembrane</keyword>
<evidence type="ECO:0000259" key="2">
    <source>
        <dbReference type="Pfam" id="PF12696"/>
    </source>
</evidence>
<keyword evidence="1" id="KW-0472">Membrane</keyword>
<evidence type="ECO:0000313" key="3">
    <source>
        <dbReference type="EMBL" id="BBO87522.1"/>
    </source>
</evidence>
<evidence type="ECO:0000313" key="5">
    <source>
        <dbReference type="Proteomes" id="UP000422108"/>
    </source>
</evidence>